<dbReference type="InterPro" id="IPR019786">
    <property type="entry name" value="Zinc_finger_PHD-type_CS"/>
</dbReference>
<dbReference type="InterPro" id="IPR019787">
    <property type="entry name" value="Znf_PHD-finger"/>
</dbReference>
<keyword evidence="4" id="KW-0862">Zinc</keyword>
<dbReference type="GO" id="GO:0008270">
    <property type="term" value="F:zinc ion binding"/>
    <property type="evidence" value="ECO:0007669"/>
    <property type="project" value="UniProtKB-KW"/>
</dbReference>
<dbReference type="PROSITE" id="PS50827">
    <property type="entry name" value="DDT"/>
    <property type="match status" value="1"/>
</dbReference>
<dbReference type="SUPFAM" id="SSF57903">
    <property type="entry name" value="FYVE/PHD zinc finger"/>
    <property type="match status" value="1"/>
</dbReference>
<feature type="domain" description="DDT" evidence="8">
    <location>
        <begin position="14"/>
        <end position="74"/>
    </location>
</feature>
<evidence type="ECO:0000256" key="1">
    <source>
        <dbReference type="ARBA" id="ARBA00004123"/>
    </source>
</evidence>
<keyword evidence="5" id="KW-0539">Nucleus</keyword>
<dbReference type="EMBL" id="JAAAUY010000809">
    <property type="protein sequence ID" value="KAF9326228.1"/>
    <property type="molecule type" value="Genomic_DNA"/>
</dbReference>
<dbReference type="InterPro" id="IPR011011">
    <property type="entry name" value="Znf_FYVE_PHD"/>
</dbReference>
<keyword evidence="3" id="KW-0863">Zinc-finger</keyword>
<dbReference type="PANTHER" id="PTHR14296">
    <property type="entry name" value="REMODELING AND SPACING FACTOR 1"/>
    <property type="match status" value="1"/>
</dbReference>
<feature type="region of interest" description="Disordered" evidence="7">
    <location>
        <begin position="168"/>
        <end position="201"/>
    </location>
</feature>
<organism evidence="9 10">
    <name type="scientific">Podila minutissima</name>
    <dbReference type="NCBI Taxonomy" id="64525"/>
    <lineage>
        <taxon>Eukaryota</taxon>
        <taxon>Fungi</taxon>
        <taxon>Fungi incertae sedis</taxon>
        <taxon>Mucoromycota</taxon>
        <taxon>Mortierellomycotina</taxon>
        <taxon>Mortierellomycetes</taxon>
        <taxon>Mortierellales</taxon>
        <taxon>Mortierellaceae</taxon>
        <taxon>Podila</taxon>
    </lineage>
</organism>
<keyword evidence="2" id="KW-0479">Metal-binding</keyword>
<evidence type="ECO:0000256" key="5">
    <source>
        <dbReference type="ARBA" id="ARBA00023242"/>
    </source>
</evidence>
<protein>
    <recommendedName>
        <fullName evidence="8">DDT domain-containing protein</fullName>
    </recommendedName>
</protein>
<sequence length="531" mass="63139">MNIDPIHHDKLLELRSMKDFAAICQFLHMFHPAFALDDFETEDLEQALVDPNALAYLVDLQARMLRALTQDRRISFDNWIKYCQKEFEKRGDQQNPWIEEEAHNYESFSLSTKLMILTNLCEWQLDDPDRFRSILKVEDDNAIDWRVDPIGIDAHERIYWLFDAPEPRRGTRRSERGQKAEAPSPAELQPEFEPPPITPGVEWEPVCITRQEWEEFATTFKRSKHPDEKALHSFINNDILPKVLEDMKEKEKEREKLEAVANRKRSSRIVIRELELQEKARLNSIRQQEIQEAAEQRRLEIRERRAEKDRQQQQHIRENRLKEREKRLKDRENAIWEREDKKKQQQVKIAKERENRKKKRLEGGHTKEEDEDETMSRTDDQEEEEEEDWVFDCVCGVFGNNLDDGQLMIACGKCNVWQHVACVKQEDANQGRKVTNWDKVDFICPRCVEKEKKRVARKEKKEEKLRPIPDMVNLTTHRHCSLSKSIVPSFDHSILSTHSRRRRILVTSSRMDTFQTLRQTTILLNPITTDI</sequence>
<evidence type="ECO:0000256" key="6">
    <source>
        <dbReference type="SAM" id="Coils"/>
    </source>
</evidence>
<evidence type="ECO:0000313" key="9">
    <source>
        <dbReference type="EMBL" id="KAF9326228.1"/>
    </source>
</evidence>
<dbReference type="AlphaFoldDB" id="A0A9P5SDW0"/>
<comment type="caution">
    <text evidence="9">The sequence shown here is derived from an EMBL/GenBank/DDBJ whole genome shotgun (WGS) entry which is preliminary data.</text>
</comment>
<comment type="subcellular location">
    <subcellularLocation>
        <location evidence="1">Nucleus</location>
    </subcellularLocation>
</comment>
<evidence type="ECO:0000256" key="4">
    <source>
        <dbReference type="ARBA" id="ARBA00022833"/>
    </source>
</evidence>
<dbReference type="Proteomes" id="UP000696485">
    <property type="component" value="Unassembled WGS sequence"/>
</dbReference>
<feature type="region of interest" description="Disordered" evidence="7">
    <location>
        <begin position="304"/>
        <end position="324"/>
    </location>
</feature>
<feature type="compositionally biased region" description="Basic and acidic residues" evidence="7">
    <location>
        <begin position="336"/>
        <end position="379"/>
    </location>
</feature>
<dbReference type="PANTHER" id="PTHR14296:SF3">
    <property type="entry name" value="DIKAR, ISOFORM F"/>
    <property type="match status" value="1"/>
</dbReference>
<feature type="coiled-coil region" evidence="6">
    <location>
        <begin position="240"/>
        <end position="267"/>
    </location>
</feature>
<keyword evidence="6" id="KW-0175">Coiled coil</keyword>
<dbReference type="GO" id="GO:0006355">
    <property type="term" value="P:regulation of DNA-templated transcription"/>
    <property type="evidence" value="ECO:0007669"/>
    <property type="project" value="InterPro"/>
</dbReference>
<evidence type="ECO:0000256" key="3">
    <source>
        <dbReference type="ARBA" id="ARBA00022771"/>
    </source>
</evidence>
<evidence type="ECO:0000313" key="10">
    <source>
        <dbReference type="Proteomes" id="UP000696485"/>
    </source>
</evidence>
<dbReference type="InterPro" id="IPR018501">
    <property type="entry name" value="DDT_dom"/>
</dbReference>
<feature type="compositionally biased region" description="Basic and acidic residues" evidence="7">
    <location>
        <begin position="168"/>
        <end position="179"/>
    </location>
</feature>
<evidence type="ECO:0000256" key="7">
    <source>
        <dbReference type="SAM" id="MobiDB-lite"/>
    </source>
</evidence>
<dbReference type="InterPro" id="IPR013083">
    <property type="entry name" value="Znf_RING/FYVE/PHD"/>
</dbReference>
<gene>
    <name evidence="9" type="ORF">BG006_010316</name>
</gene>
<name>A0A9P5SDW0_9FUNG</name>
<dbReference type="InterPro" id="IPR028938">
    <property type="entry name" value="Rsf1-like"/>
</dbReference>
<accession>A0A9P5SDW0</accession>
<evidence type="ECO:0000256" key="2">
    <source>
        <dbReference type="ARBA" id="ARBA00022723"/>
    </source>
</evidence>
<keyword evidence="10" id="KW-1185">Reference proteome</keyword>
<evidence type="ECO:0000259" key="8">
    <source>
        <dbReference type="PROSITE" id="PS50827"/>
    </source>
</evidence>
<reference evidence="9" key="1">
    <citation type="journal article" date="2020" name="Fungal Divers.">
        <title>Resolving the Mortierellaceae phylogeny through synthesis of multi-gene phylogenetics and phylogenomics.</title>
        <authorList>
            <person name="Vandepol N."/>
            <person name="Liber J."/>
            <person name="Desiro A."/>
            <person name="Na H."/>
            <person name="Kennedy M."/>
            <person name="Barry K."/>
            <person name="Grigoriev I.V."/>
            <person name="Miller A.N."/>
            <person name="O'Donnell K."/>
            <person name="Stajich J.E."/>
            <person name="Bonito G."/>
        </authorList>
    </citation>
    <scope>NUCLEOTIDE SEQUENCE</scope>
    <source>
        <strain evidence="9">NVP1</strain>
    </source>
</reference>
<dbReference type="GO" id="GO:0031213">
    <property type="term" value="C:RSF complex"/>
    <property type="evidence" value="ECO:0007669"/>
    <property type="project" value="InterPro"/>
</dbReference>
<dbReference type="InterPro" id="IPR001965">
    <property type="entry name" value="Znf_PHD"/>
</dbReference>
<dbReference type="PROSITE" id="PS01359">
    <property type="entry name" value="ZF_PHD_1"/>
    <property type="match status" value="1"/>
</dbReference>
<dbReference type="Gene3D" id="3.30.40.10">
    <property type="entry name" value="Zinc/RING finger domain, C3HC4 (zinc finger)"/>
    <property type="match status" value="1"/>
</dbReference>
<proteinExistence type="predicted"/>
<dbReference type="Pfam" id="PF02791">
    <property type="entry name" value="DDT"/>
    <property type="match status" value="1"/>
</dbReference>
<dbReference type="Pfam" id="PF00628">
    <property type="entry name" value="PHD"/>
    <property type="match status" value="1"/>
</dbReference>
<feature type="region of interest" description="Disordered" evidence="7">
    <location>
        <begin position="336"/>
        <end position="385"/>
    </location>
</feature>
<dbReference type="SMART" id="SM00249">
    <property type="entry name" value="PHD"/>
    <property type="match status" value="1"/>
</dbReference>